<dbReference type="EMBL" id="JACEIK010002909">
    <property type="protein sequence ID" value="MCD9639428.1"/>
    <property type="molecule type" value="Genomic_DNA"/>
</dbReference>
<evidence type="ECO:0000313" key="2">
    <source>
        <dbReference type="EMBL" id="MCD9639428.1"/>
    </source>
</evidence>
<evidence type="ECO:0000256" key="1">
    <source>
        <dbReference type="SAM" id="MobiDB-lite"/>
    </source>
</evidence>
<name>A0ABS8UZI7_DATST</name>
<reference evidence="2 3" key="1">
    <citation type="journal article" date="2021" name="BMC Genomics">
        <title>Datura genome reveals duplications of psychoactive alkaloid biosynthetic genes and high mutation rate following tissue culture.</title>
        <authorList>
            <person name="Rajewski A."/>
            <person name="Carter-House D."/>
            <person name="Stajich J."/>
            <person name="Litt A."/>
        </authorList>
    </citation>
    <scope>NUCLEOTIDE SEQUENCE [LARGE SCALE GENOMIC DNA]</scope>
    <source>
        <strain evidence="2">AR-01</strain>
    </source>
</reference>
<accession>A0ABS8UZI7</accession>
<organism evidence="2 3">
    <name type="scientific">Datura stramonium</name>
    <name type="common">Jimsonweed</name>
    <name type="synonym">Common thornapple</name>
    <dbReference type="NCBI Taxonomy" id="4076"/>
    <lineage>
        <taxon>Eukaryota</taxon>
        <taxon>Viridiplantae</taxon>
        <taxon>Streptophyta</taxon>
        <taxon>Embryophyta</taxon>
        <taxon>Tracheophyta</taxon>
        <taxon>Spermatophyta</taxon>
        <taxon>Magnoliopsida</taxon>
        <taxon>eudicotyledons</taxon>
        <taxon>Gunneridae</taxon>
        <taxon>Pentapetalae</taxon>
        <taxon>asterids</taxon>
        <taxon>lamiids</taxon>
        <taxon>Solanales</taxon>
        <taxon>Solanaceae</taxon>
        <taxon>Solanoideae</taxon>
        <taxon>Datureae</taxon>
        <taxon>Datura</taxon>
    </lineage>
</organism>
<protein>
    <submittedName>
        <fullName evidence="2">Uncharacterized protein</fullName>
    </submittedName>
</protein>
<dbReference type="Proteomes" id="UP000823775">
    <property type="component" value="Unassembled WGS sequence"/>
</dbReference>
<evidence type="ECO:0000313" key="3">
    <source>
        <dbReference type="Proteomes" id="UP000823775"/>
    </source>
</evidence>
<sequence>MDTYDDIFSELEPLFDGDKWDHRKISTDQIQKVDDKQSIPMTDQDEQKEVVRDVQKISIEESDKEVKKGDTDLKTDVDQFLTNQKVMDTYDDIFSKLEPLFDGDEWDYRKISIDQIHKTDDKQLIPMTDQDEQKEVVPDAQKIVIEESDKEVKKGDTDMNTYVDRFVMIHQKHHKKNQ</sequence>
<proteinExistence type="predicted"/>
<keyword evidence="3" id="KW-1185">Reference proteome</keyword>
<gene>
    <name evidence="2" type="ORF">HAX54_023943</name>
</gene>
<feature type="region of interest" description="Disordered" evidence="1">
    <location>
        <begin position="31"/>
        <end position="50"/>
    </location>
</feature>
<comment type="caution">
    <text evidence="2">The sequence shown here is derived from an EMBL/GenBank/DDBJ whole genome shotgun (WGS) entry which is preliminary data.</text>
</comment>